<dbReference type="InterPro" id="IPR001660">
    <property type="entry name" value="SAM"/>
</dbReference>
<proteinExistence type="predicted"/>
<reference evidence="2" key="1">
    <citation type="submission" date="2022-04" db="EMBL/GenBank/DDBJ databases">
        <title>A functionally conserved STORR gene fusion in Papaver species that diverged 16.8 million years ago.</title>
        <authorList>
            <person name="Catania T."/>
        </authorList>
    </citation>
    <scope>NUCLEOTIDE SEQUENCE</scope>
    <source>
        <strain evidence="2">S-188037</strain>
    </source>
</reference>
<gene>
    <name evidence="2" type="ORF">MKW98_011078</name>
</gene>
<evidence type="ECO:0000313" key="3">
    <source>
        <dbReference type="Proteomes" id="UP001202328"/>
    </source>
</evidence>
<protein>
    <recommendedName>
        <fullName evidence="1">SAM domain-containing protein</fullName>
    </recommendedName>
</protein>
<organism evidence="2 3">
    <name type="scientific">Papaver atlanticum</name>
    <dbReference type="NCBI Taxonomy" id="357466"/>
    <lineage>
        <taxon>Eukaryota</taxon>
        <taxon>Viridiplantae</taxon>
        <taxon>Streptophyta</taxon>
        <taxon>Embryophyta</taxon>
        <taxon>Tracheophyta</taxon>
        <taxon>Spermatophyta</taxon>
        <taxon>Magnoliopsida</taxon>
        <taxon>Ranunculales</taxon>
        <taxon>Papaveraceae</taxon>
        <taxon>Papaveroideae</taxon>
        <taxon>Papaver</taxon>
    </lineage>
</organism>
<sequence length="221" mass="24623">MLVRQEGGAVVRIPKNNYKQVINQLQTISRKLTEFDTRIKKLRNGYHDWVSNQSFVVELPVVTTFGVIHGDACGAFTGALAEVAKHVYPQHSLAIKAFSSSPMTQARIFAAMRGASVREPEEAVKAVITGVIGALVGGTSFQLGHRISPPSREYTRTRCMLSNLGLQNYEKNFEEGFLTDITIPMLTDSVLKEVGVPPGPRHLILDHIERDPELQKMRQRQ</sequence>
<name>A0AAD4XYH8_9MAGN</name>
<dbReference type="InterPro" id="IPR013761">
    <property type="entry name" value="SAM/pointed_sf"/>
</dbReference>
<evidence type="ECO:0000259" key="1">
    <source>
        <dbReference type="Pfam" id="PF00536"/>
    </source>
</evidence>
<comment type="caution">
    <text evidence="2">The sequence shown here is derived from an EMBL/GenBank/DDBJ whole genome shotgun (WGS) entry which is preliminary data.</text>
</comment>
<keyword evidence="3" id="KW-1185">Reference proteome</keyword>
<feature type="domain" description="SAM" evidence="1">
    <location>
        <begin position="161"/>
        <end position="210"/>
    </location>
</feature>
<dbReference type="Proteomes" id="UP001202328">
    <property type="component" value="Unassembled WGS sequence"/>
</dbReference>
<evidence type="ECO:0000313" key="2">
    <source>
        <dbReference type="EMBL" id="KAI3958390.1"/>
    </source>
</evidence>
<dbReference type="SUPFAM" id="SSF47769">
    <property type="entry name" value="SAM/Pointed domain"/>
    <property type="match status" value="1"/>
</dbReference>
<dbReference type="Pfam" id="PF00536">
    <property type="entry name" value="SAM_1"/>
    <property type="match status" value="1"/>
</dbReference>
<dbReference type="Gene3D" id="1.10.150.50">
    <property type="entry name" value="Transcription Factor, Ets-1"/>
    <property type="match status" value="1"/>
</dbReference>
<dbReference type="AlphaFoldDB" id="A0AAD4XYH8"/>
<dbReference type="CDD" id="cd09487">
    <property type="entry name" value="SAM_superfamily"/>
    <property type="match status" value="1"/>
</dbReference>
<dbReference type="EMBL" id="JAJJMB010001160">
    <property type="protein sequence ID" value="KAI3958390.1"/>
    <property type="molecule type" value="Genomic_DNA"/>
</dbReference>
<accession>A0AAD4XYH8</accession>